<evidence type="ECO:0000256" key="3">
    <source>
        <dbReference type="ARBA" id="ARBA00022970"/>
    </source>
</evidence>
<comment type="subcellular location">
    <subcellularLocation>
        <location evidence="1">Membrane</location>
    </subcellularLocation>
</comment>
<accession>A0AAQ3KAW9</accession>
<dbReference type="InterPro" id="IPR013057">
    <property type="entry name" value="AA_transpt_TM"/>
</dbReference>
<evidence type="ECO:0000313" key="8">
    <source>
        <dbReference type="EMBL" id="WOL05125.1"/>
    </source>
</evidence>
<feature type="domain" description="Amino acid transporter transmembrane" evidence="7">
    <location>
        <begin position="89"/>
        <end position="204"/>
    </location>
</feature>
<gene>
    <name evidence="8" type="ORF">Cni_G13848</name>
</gene>
<feature type="transmembrane region" description="Helical" evidence="6">
    <location>
        <begin position="44"/>
        <end position="66"/>
    </location>
</feature>
<keyword evidence="3" id="KW-0813">Transport</keyword>
<dbReference type="Pfam" id="PF01490">
    <property type="entry name" value="Aa_trans"/>
    <property type="match status" value="1"/>
</dbReference>
<reference evidence="8 9" key="1">
    <citation type="submission" date="2023-10" db="EMBL/GenBank/DDBJ databases">
        <title>Chromosome-scale genome assembly provides insights into flower coloration mechanisms of Canna indica.</title>
        <authorList>
            <person name="Li C."/>
        </authorList>
    </citation>
    <scope>NUCLEOTIDE SEQUENCE [LARGE SCALE GENOMIC DNA]</scope>
    <source>
        <tissue evidence="8">Flower</tissue>
    </source>
</reference>
<keyword evidence="4 6" id="KW-1133">Transmembrane helix</keyword>
<evidence type="ECO:0000313" key="9">
    <source>
        <dbReference type="Proteomes" id="UP001327560"/>
    </source>
</evidence>
<evidence type="ECO:0000256" key="6">
    <source>
        <dbReference type="SAM" id="Phobius"/>
    </source>
</evidence>
<feature type="transmembrane region" description="Helical" evidence="6">
    <location>
        <begin position="108"/>
        <end position="132"/>
    </location>
</feature>
<feature type="transmembrane region" description="Helical" evidence="6">
    <location>
        <begin position="144"/>
        <end position="168"/>
    </location>
</feature>
<evidence type="ECO:0000256" key="4">
    <source>
        <dbReference type="ARBA" id="ARBA00022989"/>
    </source>
</evidence>
<evidence type="ECO:0000256" key="1">
    <source>
        <dbReference type="ARBA" id="ARBA00004370"/>
    </source>
</evidence>
<keyword evidence="9" id="KW-1185">Reference proteome</keyword>
<evidence type="ECO:0000259" key="7">
    <source>
        <dbReference type="Pfam" id="PF01490"/>
    </source>
</evidence>
<keyword evidence="3" id="KW-0029">Amino-acid transport</keyword>
<dbReference type="GO" id="GO:0006865">
    <property type="term" value="P:amino acid transport"/>
    <property type="evidence" value="ECO:0007669"/>
    <property type="project" value="UniProtKB-KW"/>
</dbReference>
<evidence type="ECO:0000256" key="2">
    <source>
        <dbReference type="ARBA" id="ARBA00022692"/>
    </source>
</evidence>
<name>A0AAQ3KAW9_9LILI</name>
<dbReference type="AlphaFoldDB" id="A0AAQ3KAW9"/>
<evidence type="ECO:0000256" key="5">
    <source>
        <dbReference type="ARBA" id="ARBA00023136"/>
    </source>
</evidence>
<proteinExistence type="predicted"/>
<keyword evidence="2 6" id="KW-0812">Transmembrane</keyword>
<keyword evidence="5 6" id="KW-0472">Membrane</keyword>
<dbReference type="EMBL" id="CP136893">
    <property type="protein sequence ID" value="WOL05125.1"/>
    <property type="molecule type" value="Genomic_DNA"/>
</dbReference>
<dbReference type="Proteomes" id="UP001327560">
    <property type="component" value="Chromosome 4"/>
</dbReference>
<sequence length="206" mass="22471">MCEATSAPLFLDPFSSIIVFSSISCSSTGSDGSSSRLLLHAPTAAAALICVSSLPTSFLNLCLLVPRTNTTSPAEMDVGATIAHGLVDGVTHSGPTKFVLYFTGATNILYTFGSHAITIANLLFLVPIWREIMHAMWKPQKFKYIYLLAIVYAFTLTLLSTTAVYWAFGDQLLNHSNAFSLLPKTGWRDIAIILRLIHQFITFGFT</sequence>
<dbReference type="GO" id="GO:0016020">
    <property type="term" value="C:membrane"/>
    <property type="evidence" value="ECO:0007669"/>
    <property type="project" value="UniProtKB-SubCell"/>
</dbReference>
<protein>
    <submittedName>
        <fullName evidence="8">Amino acid transporter, transmembrane</fullName>
    </submittedName>
</protein>
<organism evidence="8 9">
    <name type="scientific">Canna indica</name>
    <name type="common">Indian-shot</name>
    <dbReference type="NCBI Taxonomy" id="4628"/>
    <lineage>
        <taxon>Eukaryota</taxon>
        <taxon>Viridiplantae</taxon>
        <taxon>Streptophyta</taxon>
        <taxon>Embryophyta</taxon>
        <taxon>Tracheophyta</taxon>
        <taxon>Spermatophyta</taxon>
        <taxon>Magnoliopsida</taxon>
        <taxon>Liliopsida</taxon>
        <taxon>Zingiberales</taxon>
        <taxon>Cannaceae</taxon>
        <taxon>Canna</taxon>
    </lineage>
</organism>